<keyword evidence="4" id="KW-0862">Zinc</keyword>
<comment type="caution">
    <text evidence="7">The sequence shown here is derived from an EMBL/GenBank/DDBJ whole genome shotgun (WGS) entry which is preliminary data.</text>
</comment>
<evidence type="ECO:0000256" key="1">
    <source>
        <dbReference type="ARBA" id="ARBA00022670"/>
    </source>
</evidence>
<dbReference type="Gene3D" id="3.40.140.10">
    <property type="entry name" value="Cytidine Deaminase, domain 2"/>
    <property type="match status" value="1"/>
</dbReference>
<protein>
    <recommendedName>
        <fullName evidence="6">JAB domain-containing protein</fullName>
    </recommendedName>
</protein>
<dbReference type="EMBL" id="DSOL01000028">
    <property type="protein sequence ID" value="HEN27276.1"/>
    <property type="molecule type" value="Genomic_DNA"/>
</dbReference>
<gene>
    <name evidence="7" type="ORF">ENQ77_01135</name>
</gene>
<evidence type="ECO:0000256" key="2">
    <source>
        <dbReference type="ARBA" id="ARBA00022723"/>
    </source>
</evidence>
<sequence>MKRVVIEPPAFLSMIVSTVETYKLENYGLLLGYKLNYGYVIEHAIPIISARRSPFSVELNRKRERRVIEIIKNLQMGLEMIGDFHSHTGLKNLPAEAVPSPDDLDTMEKGKVYIIISVNESQFKSQAFSKWSYINESTGIKGTVWGLNIEVKAFELVSETKFHELKLICPVAAGI</sequence>
<dbReference type="Pfam" id="PF14464">
    <property type="entry name" value="Prok-JAB"/>
    <property type="match status" value="1"/>
</dbReference>
<dbReference type="GO" id="GO:0046872">
    <property type="term" value="F:metal ion binding"/>
    <property type="evidence" value="ECO:0007669"/>
    <property type="project" value="UniProtKB-KW"/>
</dbReference>
<dbReference type="GO" id="GO:0006508">
    <property type="term" value="P:proteolysis"/>
    <property type="evidence" value="ECO:0007669"/>
    <property type="project" value="UniProtKB-KW"/>
</dbReference>
<name>A0A7C2P2N4_UNCW3</name>
<proteinExistence type="predicted"/>
<evidence type="ECO:0000256" key="4">
    <source>
        <dbReference type="ARBA" id="ARBA00022833"/>
    </source>
</evidence>
<evidence type="ECO:0000259" key="6">
    <source>
        <dbReference type="Pfam" id="PF14464"/>
    </source>
</evidence>
<feature type="domain" description="JAB" evidence="6">
    <location>
        <begin position="10"/>
        <end position="122"/>
    </location>
</feature>
<keyword evidence="5" id="KW-0482">Metalloprotease</keyword>
<reference evidence="7" key="1">
    <citation type="journal article" date="2020" name="mSystems">
        <title>Genome- and Community-Level Interaction Insights into Carbon Utilization and Element Cycling Functions of Hydrothermarchaeota in Hydrothermal Sediment.</title>
        <authorList>
            <person name="Zhou Z."/>
            <person name="Liu Y."/>
            <person name="Xu W."/>
            <person name="Pan J."/>
            <person name="Luo Z.H."/>
            <person name="Li M."/>
        </authorList>
    </citation>
    <scope>NUCLEOTIDE SEQUENCE [LARGE SCALE GENOMIC DNA]</scope>
    <source>
        <strain evidence="7">SpSt-34</strain>
    </source>
</reference>
<keyword evidence="3" id="KW-0378">Hydrolase</keyword>
<evidence type="ECO:0000256" key="5">
    <source>
        <dbReference type="ARBA" id="ARBA00023049"/>
    </source>
</evidence>
<keyword evidence="1" id="KW-0645">Protease</keyword>
<dbReference type="InterPro" id="IPR028090">
    <property type="entry name" value="JAB_dom_prok"/>
</dbReference>
<keyword evidence="2" id="KW-0479">Metal-binding</keyword>
<dbReference type="SUPFAM" id="SSF102712">
    <property type="entry name" value="JAB1/MPN domain"/>
    <property type="match status" value="1"/>
</dbReference>
<organism evidence="7">
    <name type="scientific">candidate division WOR-3 bacterium</name>
    <dbReference type="NCBI Taxonomy" id="2052148"/>
    <lineage>
        <taxon>Bacteria</taxon>
        <taxon>Bacteria division WOR-3</taxon>
    </lineage>
</organism>
<dbReference type="AlphaFoldDB" id="A0A7C2P2N4"/>
<accession>A0A7C2P2N4</accession>
<dbReference type="GO" id="GO:0008237">
    <property type="term" value="F:metallopeptidase activity"/>
    <property type="evidence" value="ECO:0007669"/>
    <property type="project" value="UniProtKB-KW"/>
</dbReference>
<evidence type="ECO:0000313" key="7">
    <source>
        <dbReference type="EMBL" id="HEN27276.1"/>
    </source>
</evidence>
<evidence type="ECO:0000256" key="3">
    <source>
        <dbReference type="ARBA" id="ARBA00022801"/>
    </source>
</evidence>